<accession>A0A1H9X609</accession>
<dbReference type="InterPro" id="IPR036271">
    <property type="entry name" value="Tet_transcr_reg_TetR-rel_C_sf"/>
</dbReference>
<dbReference type="OrthoDB" id="9816296at2"/>
<evidence type="ECO:0000313" key="8">
    <source>
        <dbReference type="Proteomes" id="UP000199503"/>
    </source>
</evidence>
<feature type="DNA-binding region" description="H-T-H motif" evidence="5">
    <location>
        <begin position="32"/>
        <end position="51"/>
    </location>
</feature>
<dbReference type="Gene3D" id="1.10.357.10">
    <property type="entry name" value="Tetracycline Repressor, domain 2"/>
    <property type="match status" value="1"/>
</dbReference>
<dbReference type="SUPFAM" id="SSF48498">
    <property type="entry name" value="Tetracyclin repressor-like, C-terminal domain"/>
    <property type="match status" value="1"/>
</dbReference>
<evidence type="ECO:0000256" key="5">
    <source>
        <dbReference type="PROSITE-ProRule" id="PRU00335"/>
    </source>
</evidence>
<dbReference type="PROSITE" id="PS01081">
    <property type="entry name" value="HTH_TETR_1"/>
    <property type="match status" value="1"/>
</dbReference>
<dbReference type="InterPro" id="IPR001647">
    <property type="entry name" value="HTH_TetR"/>
</dbReference>
<organism evidence="7 8">
    <name type="scientific">Lentzea albida</name>
    <dbReference type="NCBI Taxonomy" id="65499"/>
    <lineage>
        <taxon>Bacteria</taxon>
        <taxon>Bacillati</taxon>
        <taxon>Actinomycetota</taxon>
        <taxon>Actinomycetes</taxon>
        <taxon>Pseudonocardiales</taxon>
        <taxon>Pseudonocardiaceae</taxon>
        <taxon>Lentzea</taxon>
    </lineage>
</organism>
<feature type="domain" description="HTH tetR-type" evidence="6">
    <location>
        <begin position="9"/>
        <end position="69"/>
    </location>
</feature>
<keyword evidence="4" id="KW-0804">Transcription</keyword>
<dbReference type="InterPro" id="IPR023772">
    <property type="entry name" value="DNA-bd_HTH_TetR-type_CS"/>
</dbReference>
<keyword evidence="2" id="KW-0805">Transcription regulation</keyword>
<name>A0A1H9X609_9PSEU</name>
<dbReference type="InterPro" id="IPR009057">
    <property type="entry name" value="Homeodomain-like_sf"/>
</dbReference>
<proteinExistence type="predicted"/>
<dbReference type="Proteomes" id="UP000199503">
    <property type="component" value="Unassembled WGS sequence"/>
</dbReference>
<protein>
    <submittedName>
        <fullName evidence="7">Transcriptional regulator, TetR family</fullName>
    </submittedName>
</protein>
<dbReference type="GO" id="GO:0003677">
    <property type="term" value="F:DNA binding"/>
    <property type="evidence" value="ECO:0007669"/>
    <property type="project" value="UniProtKB-UniRule"/>
</dbReference>
<dbReference type="AlphaFoldDB" id="A0A1H9X609"/>
<dbReference type="Pfam" id="PF00440">
    <property type="entry name" value="TetR_N"/>
    <property type="match status" value="1"/>
</dbReference>
<dbReference type="InterPro" id="IPR039538">
    <property type="entry name" value="BetI_C"/>
</dbReference>
<dbReference type="RefSeq" id="WP_089927141.1">
    <property type="nucleotide sequence ID" value="NZ_FOFV01000028.1"/>
</dbReference>
<sequence length="213" mass="23006">MSPRVVDPVARRGAVAEAVFRVVGRNGVEQASLRTVAAEAGLAIGSIRHYFASQDDMIVFAAESLFRSVDQRIQAQLLLLDEGIDSACTAERVLVEVLPLDGSRPGDAALLIAFATAARTRPSLRPHTARLYDGLRAFCHRLLTAMSESGAVAGDLDLVPEAQRLSSLLSGLVVDGVLHPDRMPPELSLSLVRRHLDSLRQLHGTVRSERGRT</sequence>
<dbReference type="EMBL" id="FOFV01000028">
    <property type="protein sequence ID" value="SES41580.1"/>
    <property type="molecule type" value="Genomic_DNA"/>
</dbReference>
<evidence type="ECO:0000259" key="6">
    <source>
        <dbReference type="PROSITE" id="PS50977"/>
    </source>
</evidence>
<keyword evidence="8" id="KW-1185">Reference proteome</keyword>
<keyword evidence="1" id="KW-0678">Repressor</keyword>
<gene>
    <name evidence="7" type="ORF">SAMN04488000_12822</name>
</gene>
<evidence type="ECO:0000256" key="4">
    <source>
        <dbReference type="ARBA" id="ARBA00023163"/>
    </source>
</evidence>
<evidence type="ECO:0000256" key="1">
    <source>
        <dbReference type="ARBA" id="ARBA00022491"/>
    </source>
</evidence>
<evidence type="ECO:0000313" key="7">
    <source>
        <dbReference type="EMBL" id="SES41580.1"/>
    </source>
</evidence>
<dbReference type="STRING" id="65499.SAMN04488000_12822"/>
<evidence type="ECO:0000256" key="2">
    <source>
        <dbReference type="ARBA" id="ARBA00023015"/>
    </source>
</evidence>
<dbReference type="Pfam" id="PF13977">
    <property type="entry name" value="TetR_C_6"/>
    <property type="match status" value="1"/>
</dbReference>
<keyword evidence="3 5" id="KW-0238">DNA-binding</keyword>
<dbReference type="PROSITE" id="PS50977">
    <property type="entry name" value="HTH_TETR_2"/>
    <property type="match status" value="1"/>
</dbReference>
<dbReference type="SUPFAM" id="SSF46689">
    <property type="entry name" value="Homeodomain-like"/>
    <property type="match status" value="1"/>
</dbReference>
<evidence type="ECO:0000256" key="3">
    <source>
        <dbReference type="ARBA" id="ARBA00023125"/>
    </source>
</evidence>
<reference evidence="8" key="1">
    <citation type="submission" date="2016-10" db="EMBL/GenBank/DDBJ databases">
        <authorList>
            <person name="Varghese N."/>
            <person name="Submissions S."/>
        </authorList>
    </citation>
    <scope>NUCLEOTIDE SEQUENCE [LARGE SCALE GENOMIC DNA]</scope>
    <source>
        <strain evidence="8">DSM 44437</strain>
    </source>
</reference>